<evidence type="ECO:0000256" key="2">
    <source>
        <dbReference type="SAM" id="MobiDB-lite"/>
    </source>
</evidence>
<dbReference type="Proteomes" id="UP000695026">
    <property type="component" value="Unplaced"/>
</dbReference>
<name>A0A9F5N7B8_PYTBI</name>
<dbReference type="OMA" id="PMLGQEG"/>
<dbReference type="RefSeq" id="XP_025032739.1">
    <property type="nucleotide sequence ID" value="XM_025176971.1"/>
</dbReference>
<keyword evidence="3" id="KW-1185">Reference proteome</keyword>
<dbReference type="InterPro" id="IPR006804">
    <property type="entry name" value="BCL7"/>
</dbReference>
<feature type="compositionally biased region" description="Basic and acidic residues" evidence="2">
    <location>
        <begin position="57"/>
        <end position="76"/>
    </location>
</feature>
<feature type="region of interest" description="Disordered" evidence="2">
    <location>
        <begin position="96"/>
        <end position="175"/>
    </location>
</feature>
<dbReference type="GeneID" id="103067209"/>
<feature type="compositionally biased region" description="Polar residues" evidence="2">
    <location>
        <begin position="96"/>
        <end position="106"/>
    </location>
</feature>
<evidence type="ECO:0000313" key="4">
    <source>
        <dbReference type="RefSeq" id="XP_025032738.1"/>
    </source>
</evidence>
<evidence type="ECO:0000313" key="3">
    <source>
        <dbReference type="Proteomes" id="UP000695026"/>
    </source>
</evidence>
<evidence type="ECO:0000256" key="1">
    <source>
        <dbReference type="ARBA" id="ARBA00010326"/>
    </source>
</evidence>
<dbReference type="AlphaFoldDB" id="A0A9F5N7B8"/>
<protein>
    <submittedName>
        <fullName evidence="4 5">B-cell CLL/lymphoma 7 protein family member C-like</fullName>
    </submittedName>
</protein>
<organism evidence="3 4">
    <name type="scientific">Python bivittatus</name>
    <name type="common">Burmese python</name>
    <name type="synonym">Python molurus bivittatus</name>
    <dbReference type="NCBI Taxonomy" id="176946"/>
    <lineage>
        <taxon>Eukaryota</taxon>
        <taxon>Metazoa</taxon>
        <taxon>Chordata</taxon>
        <taxon>Craniata</taxon>
        <taxon>Vertebrata</taxon>
        <taxon>Euteleostomi</taxon>
        <taxon>Lepidosauria</taxon>
        <taxon>Squamata</taxon>
        <taxon>Bifurcata</taxon>
        <taxon>Unidentata</taxon>
        <taxon>Episquamata</taxon>
        <taxon>Toxicofera</taxon>
        <taxon>Serpentes</taxon>
        <taxon>Henophidia</taxon>
        <taxon>Pythonidae</taxon>
        <taxon>Python</taxon>
    </lineage>
</organism>
<dbReference type="PANTHER" id="PTHR12767:SF10">
    <property type="entry name" value="B-CELL CLL_LYMPHOMA 7 PROTEIN FAMILY MEMBER C"/>
    <property type="match status" value="1"/>
</dbReference>
<feature type="compositionally biased region" description="Polar residues" evidence="2">
    <location>
        <begin position="113"/>
        <end position="127"/>
    </location>
</feature>
<feature type="region of interest" description="Disordered" evidence="2">
    <location>
        <begin position="57"/>
        <end position="82"/>
    </location>
</feature>
<reference evidence="4 5" key="1">
    <citation type="submission" date="2025-04" db="UniProtKB">
        <authorList>
            <consortium name="RefSeq"/>
        </authorList>
    </citation>
    <scope>IDENTIFICATION</scope>
    <source>
        <tissue evidence="4 5">Liver</tissue>
    </source>
</reference>
<dbReference type="KEGG" id="pbi:103067209"/>
<evidence type="ECO:0000313" key="5">
    <source>
        <dbReference type="RefSeq" id="XP_025032739.1"/>
    </source>
</evidence>
<sequence length="226" mass="25154">MSGRAVRAETRSRAKDDIKKVMAAIEHVRRWEKRWVTVGDTSLRIYKWVPIVDPRDEEKRRLEGGKEQQHTKERRLPMSASRTNSALLMLDLNDENSNQSSLSETSLLKGGDTSPTPTPDRSQTVTPTLLGELKTEDLQPPLLGQQGDSGVLLLEGTDDPPKLRKEEPDLKTSDFQATDTAACLEPTKDLEERTAELGEPLLLGAPLLKRIRAEAQTLEPSPPSEV</sequence>
<proteinExistence type="inferred from homology"/>
<dbReference type="PANTHER" id="PTHR12767">
    <property type="entry name" value="BCL7 RELATED"/>
    <property type="match status" value="1"/>
</dbReference>
<gene>
    <name evidence="4 5" type="primary">LOC103067209</name>
</gene>
<feature type="compositionally biased region" description="Basic and acidic residues" evidence="2">
    <location>
        <begin position="159"/>
        <end position="172"/>
    </location>
</feature>
<dbReference type="RefSeq" id="XP_025032738.1">
    <property type="nucleotide sequence ID" value="XM_025176970.1"/>
</dbReference>
<dbReference type="OrthoDB" id="5989898at2759"/>
<accession>A0A9F5N7B8</accession>
<comment type="similarity">
    <text evidence="1">Belongs to the BCL7 family.</text>
</comment>
<dbReference type="Pfam" id="PF04714">
    <property type="entry name" value="BCL_N"/>
    <property type="match status" value="1"/>
</dbReference>